<dbReference type="eggNOG" id="COG1995">
    <property type="taxonomic scope" value="Bacteria"/>
</dbReference>
<dbReference type="EC" id="1.1.1.262" evidence="5"/>
<dbReference type="Gene3D" id="3.40.718.10">
    <property type="entry name" value="Isopropylmalate Dehydrogenase"/>
    <property type="match status" value="1"/>
</dbReference>
<protein>
    <submittedName>
        <fullName evidence="5">4-hydroxythreonine-4-phosphate dehydrogenase</fullName>
        <ecNumber evidence="5">1.1.1.262</ecNumber>
    </submittedName>
</protein>
<evidence type="ECO:0000313" key="5">
    <source>
        <dbReference type="EMBL" id="EEN82494.1"/>
    </source>
</evidence>
<dbReference type="AlphaFoldDB" id="C3JBU1"/>
<evidence type="ECO:0000256" key="4">
    <source>
        <dbReference type="SAM" id="MobiDB-lite"/>
    </source>
</evidence>
<dbReference type="Pfam" id="PF04166">
    <property type="entry name" value="PdxA"/>
    <property type="match status" value="1"/>
</dbReference>
<feature type="region of interest" description="Disordered" evidence="4">
    <location>
        <begin position="349"/>
        <end position="371"/>
    </location>
</feature>
<organism evidence="5 6">
    <name type="scientific">Porphyromonas endodontalis (strain ATCC 35406 / DSM 24491 / JCM 8526 / CCUG 16442 / BCRC 14492 / NCTC 13058 / HG 370)</name>
    <name type="common">Bacteroides endodontalis</name>
    <dbReference type="NCBI Taxonomy" id="553175"/>
    <lineage>
        <taxon>Bacteria</taxon>
        <taxon>Pseudomonadati</taxon>
        <taxon>Bacteroidota</taxon>
        <taxon>Bacteroidia</taxon>
        <taxon>Bacteroidales</taxon>
        <taxon>Porphyromonadaceae</taxon>
        <taxon>Porphyromonas</taxon>
    </lineage>
</organism>
<dbReference type="EMBL" id="ACNN01000026">
    <property type="protein sequence ID" value="EEN82494.1"/>
    <property type="molecule type" value="Genomic_DNA"/>
</dbReference>
<dbReference type="GO" id="GO:0051287">
    <property type="term" value="F:NAD binding"/>
    <property type="evidence" value="ECO:0007669"/>
    <property type="project" value="InterPro"/>
</dbReference>
<keyword evidence="1" id="KW-0479">Metal-binding</keyword>
<sequence length="371" mass="40841">MEQNSNRKPVIGITHGDINGIGYEVLFKAFAEANITELFTPIIYGSAEAEAFWRNYLTVETAPWRKITTSGEAKEGEINLISCTTQNVQVEVGVPTPLAGRCAFDALERAMEDALNNRIDALVTAPINKATMPQDLFPFKGHTDYLGAKCGLKENESPLMILTSGDIRVALATTHVAISEVAGLLSESLLLEKLQAIESSMQRDFDIEKPRIAVLSLNPHSGDRGLMGREEIEIITPTLQKAREQHKLLAFGPFAADGFWGSAELYKYDAILALYHDQGLAPFKSLFMNEGVNFTAGLPIIRTSPDHGTGYDIAGKNLASSASLTAAIYLAIDTIRRRNRYNYARRNPLRKGYNERGNDNEILAPTPHSEE</sequence>
<gene>
    <name evidence="5" type="primary">pdxA</name>
    <name evidence="5" type="ORF">POREN0001_1827</name>
</gene>
<dbReference type="InterPro" id="IPR005255">
    <property type="entry name" value="PdxA_fam"/>
</dbReference>
<dbReference type="Proteomes" id="UP000004295">
    <property type="component" value="Unassembled WGS sequence"/>
</dbReference>
<comment type="caution">
    <text evidence="5">The sequence shown here is derived from an EMBL/GenBank/DDBJ whole genome shotgun (WGS) entry which is preliminary data.</text>
</comment>
<dbReference type="GeneID" id="93365982"/>
<evidence type="ECO:0000256" key="2">
    <source>
        <dbReference type="ARBA" id="ARBA00023002"/>
    </source>
</evidence>
<keyword evidence="6" id="KW-1185">Reference proteome</keyword>
<name>C3JBU1_POREA</name>
<dbReference type="NCBIfam" id="TIGR00557">
    <property type="entry name" value="pdxA"/>
    <property type="match status" value="1"/>
</dbReference>
<evidence type="ECO:0000313" key="6">
    <source>
        <dbReference type="Proteomes" id="UP000004295"/>
    </source>
</evidence>
<reference evidence="5 6" key="1">
    <citation type="submission" date="2009-04" db="EMBL/GenBank/DDBJ databases">
        <authorList>
            <person name="Sebastian Y."/>
            <person name="Madupu R."/>
            <person name="Durkin A.S."/>
            <person name="Torralba M."/>
            <person name="Methe B."/>
            <person name="Sutton G.G."/>
            <person name="Strausberg R.L."/>
            <person name="Nelson K.E."/>
        </authorList>
    </citation>
    <scope>NUCLEOTIDE SEQUENCE [LARGE SCALE GENOMIC DNA]</scope>
    <source>
        <strain evidence="6">ATCC 35406 / BCRC 14492 / JCM 8526 / NCTC 13058 / HG 370</strain>
    </source>
</reference>
<evidence type="ECO:0000256" key="1">
    <source>
        <dbReference type="ARBA" id="ARBA00022723"/>
    </source>
</evidence>
<dbReference type="PANTHER" id="PTHR30004:SF6">
    <property type="entry name" value="D-THREONATE 4-PHOSPHATE DEHYDROGENASE"/>
    <property type="match status" value="1"/>
</dbReference>
<dbReference type="GO" id="GO:0050570">
    <property type="term" value="F:4-hydroxythreonine-4-phosphate dehydrogenase activity"/>
    <property type="evidence" value="ECO:0007669"/>
    <property type="project" value="UniProtKB-EC"/>
</dbReference>
<keyword evidence="2 5" id="KW-0560">Oxidoreductase</keyword>
<proteinExistence type="predicted"/>
<dbReference type="RefSeq" id="WP_004334331.1">
    <property type="nucleotide sequence ID" value="NZ_ACNN01000026.1"/>
</dbReference>
<keyword evidence="3" id="KW-0520">NAD</keyword>
<dbReference type="SUPFAM" id="SSF53659">
    <property type="entry name" value="Isocitrate/Isopropylmalate dehydrogenase-like"/>
    <property type="match status" value="1"/>
</dbReference>
<dbReference type="STRING" id="553175.POREN0001_1827"/>
<dbReference type="GO" id="GO:0046872">
    <property type="term" value="F:metal ion binding"/>
    <property type="evidence" value="ECO:0007669"/>
    <property type="project" value="UniProtKB-KW"/>
</dbReference>
<accession>C3JBU1</accession>
<dbReference type="PANTHER" id="PTHR30004">
    <property type="entry name" value="4-HYDROXYTHREONINE-4-PHOSPHATE DEHYDROGENASE"/>
    <property type="match status" value="1"/>
</dbReference>
<evidence type="ECO:0000256" key="3">
    <source>
        <dbReference type="ARBA" id="ARBA00023027"/>
    </source>
</evidence>